<comment type="caution">
    <text evidence="5">The sequence shown here is derived from an EMBL/GenBank/DDBJ whole genome shotgun (WGS) entry which is preliminary data.</text>
</comment>
<dbReference type="PIRSF" id="PIRSF002741">
    <property type="entry name" value="MppA"/>
    <property type="match status" value="1"/>
</dbReference>
<dbReference type="SUPFAM" id="SSF53850">
    <property type="entry name" value="Periplasmic binding protein-like II"/>
    <property type="match status" value="1"/>
</dbReference>
<dbReference type="PANTHER" id="PTHR30290:SF38">
    <property type="entry name" value="D,D-DIPEPTIDE-BINDING PERIPLASMIC PROTEIN DDPA-RELATED"/>
    <property type="match status" value="1"/>
</dbReference>
<dbReference type="GO" id="GO:1904680">
    <property type="term" value="F:peptide transmembrane transporter activity"/>
    <property type="evidence" value="ECO:0007669"/>
    <property type="project" value="TreeGrafter"/>
</dbReference>
<gene>
    <name evidence="5" type="ORF">AAV94_04465</name>
</gene>
<dbReference type="Pfam" id="PF00496">
    <property type="entry name" value="SBP_bac_5"/>
    <property type="match status" value="1"/>
</dbReference>
<feature type="domain" description="Solute-binding protein family 5" evidence="4">
    <location>
        <begin position="81"/>
        <end position="411"/>
    </location>
</feature>
<dbReference type="STRING" id="1610491.AAV94_04465"/>
<dbReference type="InterPro" id="IPR039424">
    <property type="entry name" value="SBP_5"/>
</dbReference>
<dbReference type="GO" id="GO:0043190">
    <property type="term" value="C:ATP-binding cassette (ABC) transporter complex"/>
    <property type="evidence" value="ECO:0007669"/>
    <property type="project" value="InterPro"/>
</dbReference>
<dbReference type="RefSeq" id="WP_046741130.1">
    <property type="nucleotide sequence ID" value="NZ_LBNQ01000018.1"/>
</dbReference>
<evidence type="ECO:0000313" key="5">
    <source>
        <dbReference type="EMBL" id="KKW68619.1"/>
    </source>
</evidence>
<dbReference type="GO" id="GO:0015833">
    <property type="term" value="P:peptide transport"/>
    <property type="evidence" value="ECO:0007669"/>
    <property type="project" value="TreeGrafter"/>
</dbReference>
<dbReference type="Proteomes" id="UP000050580">
    <property type="component" value="Unassembled WGS sequence"/>
</dbReference>
<keyword evidence="6" id="KW-1185">Reference proteome</keyword>
<dbReference type="EMBL" id="LBNQ01000018">
    <property type="protein sequence ID" value="KKW68619.1"/>
    <property type="molecule type" value="Genomic_DNA"/>
</dbReference>
<evidence type="ECO:0000256" key="2">
    <source>
        <dbReference type="ARBA" id="ARBA00022729"/>
    </source>
</evidence>
<comment type="similarity">
    <text evidence="1">Belongs to the bacterial solute-binding protein 5 family.</text>
</comment>
<dbReference type="OrthoDB" id="9801799at2"/>
<feature type="chain" id="PRO_5006713070" evidence="3">
    <location>
        <begin position="29"/>
        <end position="503"/>
    </location>
</feature>
<dbReference type="InterPro" id="IPR030678">
    <property type="entry name" value="Peptide/Ni-bd"/>
</dbReference>
<evidence type="ECO:0000256" key="3">
    <source>
        <dbReference type="SAM" id="SignalP"/>
    </source>
</evidence>
<dbReference type="Gene3D" id="3.90.76.10">
    <property type="entry name" value="Dipeptide-binding Protein, Domain 1"/>
    <property type="match status" value="1"/>
</dbReference>
<reference evidence="5 6" key="1">
    <citation type="submission" date="2015-05" db="EMBL/GenBank/DDBJ databases">
        <title>Draft genome sequence of Lampropedia sp. CT6, isolated from the microbial mat of a hot water spring, located at Manikaran, India.</title>
        <authorList>
            <person name="Tripathi C."/>
            <person name="Rani P."/>
            <person name="Mahato N.K."/>
            <person name="Lal R."/>
        </authorList>
    </citation>
    <scope>NUCLEOTIDE SEQUENCE [LARGE SCALE GENOMIC DNA]</scope>
    <source>
        <strain evidence="5 6">CT6</strain>
    </source>
</reference>
<dbReference type="GO" id="GO:0030288">
    <property type="term" value="C:outer membrane-bounded periplasmic space"/>
    <property type="evidence" value="ECO:0007669"/>
    <property type="project" value="UniProtKB-ARBA"/>
</dbReference>
<dbReference type="InterPro" id="IPR000914">
    <property type="entry name" value="SBP_5_dom"/>
</dbReference>
<dbReference type="PATRIC" id="fig|1610491.3.peg.952"/>
<dbReference type="Gene3D" id="3.40.190.10">
    <property type="entry name" value="Periplasmic binding protein-like II"/>
    <property type="match status" value="1"/>
</dbReference>
<feature type="signal peptide" evidence="3">
    <location>
        <begin position="1"/>
        <end position="28"/>
    </location>
</feature>
<dbReference type="Gene3D" id="3.10.105.10">
    <property type="entry name" value="Dipeptide-binding Protein, Domain 3"/>
    <property type="match status" value="1"/>
</dbReference>
<name>A0A0U1Q1H8_9BURK</name>
<evidence type="ECO:0000313" key="6">
    <source>
        <dbReference type="Proteomes" id="UP000050580"/>
    </source>
</evidence>
<protein>
    <submittedName>
        <fullName evidence="5">ABC transporter substrate-binding protein</fullName>
    </submittedName>
</protein>
<organism evidence="5 6">
    <name type="scientific">Lampropedia cohaerens</name>
    <dbReference type="NCBI Taxonomy" id="1610491"/>
    <lineage>
        <taxon>Bacteria</taxon>
        <taxon>Pseudomonadati</taxon>
        <taxon>Pseudomonadota</taxon>
        <taxon>Betaproteobacteria</taxon>
        <taxon>Burkholderiales</taxon>
        <taxon>Comamonadaceae</taxon>
        <taxon>Lampropedia</taxon>
    </lineage>
</organism>
<dbReference type="AlphaFoldDB" id="A0A0U1Q1H8"/>
<dbReference type="CDD" id="cd08494">
    <property type="entry name" value="PBP2_NikA_DppA_OppA_like_6"/>
    <property type="match status" value="1"/>
</dbReference>
<proteinExistence type="inferred from homology"/>
<evidence type="ECO:0000256" key="1">
    <source>
        <dbReference type="ARBA" id="ARBA00005695"/>
    </source>
</evidence>
<sequence>MLNRRSILACSAALLAANGLALSSQVQARNTAADTRNTITIGMALEPPGLDPTVSAASAVAEITLYNIYETLTKINADGSVSPLLAESWEVSPDLSSYTFRLRQGVKFHNGEPFNAEAVKYSFDRAKSSKSTNKDKAIFAKLHTEVVDAHTVRITNEEIEPELLFILGQATAIIVEPRSVARNTSAPTGTGPYRLQRWSRGTSLTLKRWEEYPRLGQLRIETATFRFISDPAAQMAALLAGDVDVFPRVSPRSVSQFESNPQYQVVVSGSRAKTILAVNHRREPLGDVRVRRAMAAAIDREIVIDAAGDGLGTPIGSHYVPGMFGYLDTTGINPYDPDRAIGLLKEAGVQTPLKLRMALPPPPYARQGGIVIAAMLRHVGIEVELQNVEWAQWLSNVMGQHNFDLTLISHVEPFDLGNYANPNYYWGYDSEAFRALWAQIKTATRPTERARLLGNAQRMLAEDAANVFLYQPQWVTVAHRDVRGLWRDMPVFVNDLSGLRWIS</sequence>
<accession>A0A0U1Q1H8</accession>
<evidence type="ECO:0000259" key="4">
    <source>
        <dbReference type="Pfam" id="PF00496"/>
    </source>
</evidence>
<keyword evidence="2 3" id="KW-0732">Signal</keyword>
<dbReference type="PANTHER" id="PTHR30290">
    <property type="entry name" value="PERIPLASMIC BINDING COMPONENT OF ABC TRANSPORTER"/>
    <property type="match status" value="1"/>
</dbReference>